<sequence>MLFGYETIKKIRQIEERAAALGFEVTAPGGSSDGRDLISLRPLDDKLPTFSRDAIIFTGTFQELDLWLRGAEWNRWYLTSIIGVTTADKIATKEDKVRQQQLLETIRTGTDQTN</sequence>
<organism evidence="1">
    <name type="scientific">uncultured Caudovirales phage</name>
    <dbReference type="NCBI Taxonomy" id="2100421"/>
    <lineage>
        <taxon>Viruses</taxon>
        <taxon>Duplodnaviria</taxon>
        <taxon>Heunggongvirae</taxon>
        <taxon>Uroviricota</taxon>
        <taxon>Caudoviricetes</taxon>
        <taxon>Peduoviridae</taxon>
        <taxon>Maltschvirus</taxon>
        <taxon>Maltschvirus maltsch</taxon>
    </lineage>
</organism>
<gene>
    <name evidence="1" type="ORF">UFOVP116_228</name>
</gene>
<reference evidence="1" key="1">
    <citation type="submission" date="2020-04" db="EMBL/GenBank/DDBJ databases">
        <authorList>
            <person name="Chiriac C."/>
            <person name="Salcher M."/>
            <person name="Ghai R."/>
            <person name="Kavagutti S V."/>
        </authorList>
    </citation>
    <scope>NUCLEOTIDE SEQUENCE</scope>
</reference>
<proteinExistence type="predicted"/>
<dbReference type="EMBL" id="LR796237">
    <property type="protein sequence ID" value="CAB4130017.1"/>
    <property type="molecule type" value="Genomic_DNA"/>
</dbReference>
<evidence type="ECO:0000313" key="1">
    <source>
        <dbReference type="EMBL" id="CAB4130017.1"/>
    </source>
</evidence>
<accession>A0A6J5LAA8</accession>
<name>A0A6J5LAA8_9CAUD</name>
<protein>
    <submittedName>
        <fullName evidence="1">Uncharacterized protein</fullName>
    </submittedName>
</protein>